<keyword evidence="4" id="KW-1185">Reference proteome</keyword>
<dbReference type="InterPro" id="IPR013328">
    <property type="entry name" value="6PGD_dom2"/>
</dbReference>
<organism evidence="3 4">
    <name type="scientific">Streptomyces bauhiniae</name>
    <dbReference type="NCBI Taxonomy" id="2340725"/>
    <lineage>
        <taxon>Bacteria</taxon>
        <taxon>Bacillati</taxon>
        <taxon>Actinomycetota</taxon>
        <taxon>Actinomycetes</taxon>
        <taxon>Kitasatosporales</taxon>
        <taxon>Streptomycetaceae</taxon>
        <taxon>Streptomyces</taxon>
    </lineage>
</organism>
<dbReference type="InterPro" id="IPR015814">
    <property type="entry name" value="Pgluconate_DH_NAD-bd_C"/>
</dbReference>
<accession>A0A4Z1DE35</accession>
<dbReference type="AlphaFoldDB" id="A0A4Z1DE35"/>
<dbReference type="Pfam" id="PF07991">
    <property type="entry name" value="KARI_N"/>
    <property type="match status" value="1"/>
</dbReference>
<dbReference type="InterPro" id="IPR013116">
    <property type="entry name" value="KARI_N"/>
</dbReference>
<sequence>MSEGRRYVGVLHPGSMGAAVAAQLRDNGVPVAWCEAGRGEATLRRAEQAGLVGVPTLEELVRQCDLLLSICPPAAAEQVARQVAAYDFTGVFVEANAVTPARVERISTILPKAQVVDGALIGSPPRGGKRPTLFLSGCPDATERIESLFVGTDVRTRVLGDGLGRVSALKLAYTSYQKASRVLAVLSYAVAADHGVEEELLEVAGARPGSYLSETGYFAKTAARAWRWGPELEEAAQLLEDAGLPAGPVSEAASALMRWAGERDASISRDDLLALLHVSPLDD</sequence>
<feature type="domain" description="Phosphogluconate dehydrogenase NAD-binding putative C-terminal" evidence="2">
    <location>
        <begin position="191"/>
        <end position="257"/>
    </location>
</feature>
<protein>
    <submittedName>
        <fullName evidence="3">NAD(P)-dependent oxidoreductase</fullName>
    </submittedName>
</protein>
<dbReference type="InterPro" id="IPR008927">
    <property type="entry name" value="6-PGluconate_DH-like_C_sf"/>
</dbReference>
<name>A0A4Z1DE35_9ACTN</name>
<dbReference type="InterPro" id="IPR036291">
    <property type="entry name" value="NAD(P)-bd_dom_sf"/>
</dbReference>
<proteinExistence type="predicted"/>
<evidence type="ECO:0000313" key="4">
    <source>
        <dbReference type="Proteomes" id="UP000298159"/>
    </source>
</evidence>
<comment type="caution">
    <text evidence="3">The sequence shown here is derived from an EMBL/GenBank/DDBJ whole genome shotgun (WGS) entry which is preliminary data.</text>
</comment>
<dbReference type="EMBL" id="SRRT01000001">
    <property type="protein sequence ID" value="TGN81312.1"/>
    <property type="molecule type" value="Genomic_DNA"/>
</dbReference>
<dbReference type="Pfam" id="PF09130">
    <property type="entry name" value="DUF1932"/>
    <property type="match status" value="1"/>
</dbReference>
<dbReference type="RefSeq" id="WP_135783841.1">
    <property type="nucleotide sequence ID" value="NZ_SRRT01000001.1"/>
</dbReference>
<evidence type="ECO:0000259" key="2">
    <source>
        <dbReference type="Pfam" id="PF09130"/>
    </source>
</evidence>
<dbReference type="Gene3D" id="3.40.50.720">
    <property type="entry name" value="NAD(P)-binding Rossmann-like Domain"/>
    <property type="match status" value="1"/>
</dbReference>
<dbReference type="Proteomes" id="UP000298159">
    <property type="component" value="Unassembled WGS sequence"/>
</dbReference>
<dbReference type="Gene3D" id="1.10.1040.10">
    <property type="entry name" value="N-(1-d-carboxylethyl)-l-norvaline Dehydrogenase, domain 2"/>
    <property type="match status" value="1"/>
</dbReference>
<feature type="domain" description="KARI N-terminal Rossmann" evidence="1">
    <location>
        <begin position="7"/>
        <end position="82"/>
    </location>
</feature>
<evidence type="ECO:0000313" key="3">
    <source>
        <dbReference type="EMBL" id="TGN81312.1"/>
    </source>
</evidence>
<reference evidence="3 4" key="1">
    <citation type="submission" date="2019-04" db="EMBL/GenBank/DDBJ databases">
        <title>Streptomyces sp. nov. Bv016 isolated from bark of Buahinia variegata.</title>
        <authorList>
            <person name="Kanchanasin P."/>
            <person name="Tanasupawat S."/>
            <person name="Yuki M."/>
            <person name="Kudo T."/>
        </authorList>
    </citation>
    <scope>NUCLEOTIDE SEQUENCE [LARGE SCALE GENOMIC DNA]</scope>
    <source>
        <strain evidence="3 4">Bv016</strain>
    </source>
</reference>
<evidence type="ECO:0000259" key="1">
    <source>
        <dbReference type="Pfam" id="PF07991"/>
    </source>
</evidence>
<gene>
    <name evidence="3" type="ORF">E5083_01975</name>
</gene>
<dbReference type="SUPFAM" id="SSF48179">
    <property type="entry name" value="6-phosphogluconate dehydrogenase C-terminal domain-like"/>
    <property type="match status" value="1"/>
</dbReference>
<dbReference type="GeneID" id="95446367"/>
<dbReference type="SUPFAM" id="SSF51735">
    <property type="entry name" value="NAD(P)-binding Rossmann-fold domains"/>
    <property type="match status" value="1"/>
</dbReference>